<feature type="compositionally biased region" description="Polar residues" evidence="1">
    <location>
        <begin position="8"/>
        <end position="24"/>
    </location>
</feature>
<name>A0A6J2C5X0_ZALCA</name>
<accession>A0A6J2C5X0</accession>
<feature type="region of interest" description="Disordered" evidence="1">
    <location>
        <begin position="126"/>
        <end position="233"/>
    </location>
</feature>
<dbReference type="AlphaFoldDB" id="A0A6J2C5X0"/>
<sequence length="233" mass="23728">MKARESEGANTPTSAPLLQQQTLSPRPPSPFRTLLPDGNRAAPARRRQGSDCHVHSPPLFQSPASSPLLPPPLPGFGGDSPLVTETIASGRAALRLPRVFVSSSCEAPGPGAGSAAPAAEAGAQRCSARQPGAAPSLGRGAGGRQRATHCPRPALQPPRTTAAAATQNEPSPPARFGVGSPASSGVGRAAAAVLAAHTPRLTHPTPPPCATRMEQPPRPGTGARINKCRWGSH</sequence>
<evidence type="ECO:0000313" key="2">
    <source>
        <dbReference type="Proteomes" id="UP000515165"/>
    </source>
</evidence>
<feature type="compositionally biased region" description="Low complexity" evidence="1">
    <location>
        <begin position="177"/>
        <end position="203"/>
    </location>
</feature>
<feature type="compositionally biased region" description="Low complexity" evidence="1">
    <location>
        <begin position="151"/>
        <end position="167"/>
    </location>
</feature>
<proteinExistence type="predicted"/>
<keyword evidence="2" id="KW-1185">Reference proteome</keyword>
<gene>
    <name evidence="3" type="primary">LRRC3B</name>
</gene>
<dbReference type="CTD" id="116135"/>
<evidence type="ECO:0000256" key="1">
    <source>
        <dbReference type="SAM" id="MobiDB-lite"/>
    </source>
</evidence>
<reference evidence="3" key="1">
    <citation type="submission" date="2025-08" db="UniProtKB">
        <authorList>
            <consortium name="RefSeq"/>
        </authorList>
    </citation>
    <scope>IDENTIFICATION</scope>
    <source>
        <tissue evidence="3">Blood</tissue>
    </source>
</reference>
<dbReference type="GeneID" id="113916190"/>
<protein>
    <submittedName>
        <fullName evidence="3">Leucine-rich repeat-containing protein 3B isoform X2</fullName>
    </submittedName>
</protein>
<feature type="region of interest" description="Disordered" evidence="1">
    <location>
        <begin position="1"/>
        <end position="77"/>
    </location>
</feature>
<evidence type="ECO:0000313" key="3">
    <source>
        <dbReference type="RefSeq" id="XP_027437942.2"/>
    </source>
</evidence>
<dbReference type="Proteomes" id="UP000515165">
    <property type="component" value="Chromosome 1"/>
</dbReference>
<dbReference type="RefSeq" id="XP_027437942.2">
    <property type="nucleotide sequence ID" value="XM_027582141.2"/>
</dbReference>
<feature type="compositionally biased region" description="Low complexity" evidence="1">
    <location>
        <begin position="56"/>
        <end position="67"/>
    </location>
</feature>
<organism evidence="2 3">
    <name type="scientific">Zalophus californianus</name>
    <name type="common">California sealion</name>
    <dbReference type="NCBI Taxonomy" id="9704"/>
    <lineage>
        <taxon>Eukaryota</taxon>
        <taxon>Metazoa</taxon>
        <taxon>Chordata</taxon>
        <taxon>Craniata</taxon>
        <taxon>Vertebrata</taxon>
        <taxon>Euteleostomi</taxon>
        <taxon>Mammalia</taxon>
        <taxon>Eutheria</taxon>
        <taxon>Laurasiatheria</taxon>
        <taxon>Carnivora</taxon>
        <taxon>Caniformia</taxon>
        <taxon>Pinnipedia</taxon>
        <taxon>Otariidae</taxon>
        <taxon>Zalophus</taxon>
    </lineage>
</organism>